<feature type="domain" description="VWFA" evidence="1">
    <location>
        <begin position="14"/>
        <end position="246"/>
    </location>
</feature>
<dbReference type="AlphaFoldDB" id="A0A0P6WWM5"/>
<dbReference type="InterPro" id="IPR002035">
    <property type="entry name" value="VWF_A"/>
</dbReference>
<sequence>MPYKAEISRANPTCFLFLVDHSTSMNEPVMGTDGNPKKSEFVAEALNRVLQSLVVSASKDLDIRPYYQVGIIGYGSEIKSILPGADEETHLAWIDEVYQHPLRIEDRQHQEPDGEGGVMDVSVKFPVWVEPYARGNTPMRQVFEEAYRILSQWVVDHPDSYPPTVINLTDGQSNDGKVADAAKSLCELATNDGNVLLITLHTSSHPFDKPVLYPTSVEEMPDFSSRNMFLMTSILPENLRRAAEEILGVEVAEGAHGIVYNADIAGIIQGLEIGTRPANLA</sequence>
<gene>
    <name evidence="2" type="ORF">ADM99_00800</name>
</gene>
<dbReference type="SUPFAM" id="SSF53300">
    <property type="entry name" value="vWA-like"/>
    <property type="match status" value="1"/>
</dbReference>
<dbReference type="OrthoDB" id="7605323at2"/>
<comment type="caution">
    <text evidence="2">The sequence shown here is derived from an EMBL/GenBank/DDBJ whole genome shotgun (WGS) entry which is preliminary data.</text>
</comment>
<dbReference type="PROSITE" id="PS50234">
    <property type="entry name" value="VWFA"/>
    <property type="match status" value="1"/>
</dbReference>
<evidence type="ECO:0000259" key="1">
    <source>
        <dbReference type="PROSITE" id="PS50234"/>
    </source>
</evidence>
<dbReference type="InterPro" id="IPR036465">
    <property type="entry name" value="vWFA_dom_sf"/>
</dbReference>
<name>A0A0P6WWM5_9CHLR</name>
<dbReference type="Gene3D" id="3.40.50.410">
    <property type="entry name" value="von Willebrand factor, type A domain"/>
    <property type="match status" value="1"/>
</dbReference>
<dbReference type="Proteomes" id="UP000050430">
    <property type="component" value="Unassembled WGS sequence"/>
</dbReference>
<keyword evidence="3" id="KW-1185">Reference proteome</keyword>
<reference evidence="2 3" key="1">
    <citation type="submission" date="2015-07" db="EMBL/GenBank/DDBJ databases">
        <title>Genome sequence of Leptolinea tardivitalis DSM 16556.</title>
        <authorList>
            <person name="Hemp J."/>
            <person name="Ward L.M."/>
            <person name="Pace L.A."/>
            <person name="Fischer W.W."/>
        </authorList>
    </citation>
    <scope>NUCLEOTIDE SEQUENCE [LARGE SCALE GENOMIC DNA]</scope>
    <source>
        <strain evidence="2 3">YMTK-2</strain>
    </source>
</reference>
<dbReference type="STRING" id="229920.ADM99_00800"/>
<evidence type="ECO:0000313" key="3">
    <source>
        <dbReference type="Proteomes" id="UP000050430"/>
    </source>
</evidence>
<accession>A0A0P6WWM5</accession>
<organism evidence="2 3">
    <name type="scientific">Leptolinea tardivitalis</name>
    <dbReference type="NCBI Taxonomy" id="229920"/>
    <lineage>
        <taxon>Bacteria</taxon>
        <taxon>Bacillati</taxon>
        <taxon>Chloroflexota</taxon>
        <taxon>Anaerolineae</taxon>
        <taxon>Anaerolineales</taxon>
        <taxon>Anaerolineaceae</taxon>
        <taxon>Leptolinea</taxon>
    </lineage>
</organism>
<dbReference type="EMBL" id="LGCK01000002">
    <property type="protein sequence ID" value="KPL74669.1"/>
    <property type="molecule type" value="Genomic_DNA"/>
</dbReference>
<dbReference type="RefSeq" id="WP_062423335.1">
    <property type="nucleotide sequence ID" value="NZ_BBYA01000014.1"/>
</dbReference>
<protein>
    <recommendedName>
        <fullName evidence="1">VWFA domain-containing protein</fullName>
    </recommendedName>
</protein>
<dbReference type="CDD" id="cd00198">
    <property type="entry name" value="vWFA"/>
    <property type="match status" value="1"/>
</dbReference>
<evidence type="ECO:0000313" key="2">
    <source>
        <dbReference type="EMBL" id="KPL74669.1"/>
    </source>
</evidence>
<proteinExistence type="predicted"/>